<dbReference type="SUPFAM" id="SSF53756">
    <property type="entry name" value="UDP-Glycosyltransferase/glycogen phosphorylase"/>
    <property type="match status" value="1"/>
</dbReference>
<keyword evidence="2" id="KW-1185">Reference proteome</keyword>
<dbReference type="EMBL" id="OCPC01000004">
    <property type="protein sequence ID" value="SOE17808.1"/>
    <property type="molecule type" value="Genomic_DNA"/>
</dbReference>
<evidence type="ECO:0008006" key="3">
    <source>
        <dbReference type="Google" id="ProtNLM"/>
    </source>
</evidence>
<organism evidence="1 2">
    <name type="scientific">Hoeflea halophila</name>
    <dbReference type="NCBI Taxonomy" id="714899"/>
    <lineage>
        <taxon>Bacteria</taxon>
        <taxon>Pseudomonadati</taxon>
        <taxon>Pseudomonadota</taxon>
        <taxon>Alphaproteobacteria</taxon>
        <taxon>Hyphomicrobiales</taxon>
        <taxon>Rhizobiaceae</taxon>
        <taxon>Hoeflea</taxon>
    </lineage>
</organism>
<accession>A0A286ICF3</accession>
<protein>
    <recommendedName>
        <fullName evidence="3">CDP-glycerol:poly(Glycerophosphate) glycerophosphotransferase</fullName>
    </recommendedName>
</protein>
<dbReference type="Proteomes" id="UP000219465">
    <property type="component" value="Unassembled WGS sequence"/>
</dbReference>
<reference evidence="2" key="1">
    <citation type="submission" date="2017-08" db="EMBL/GenBank/DDBJ databases">
        <authorList>
            <person name="Varghese N."/>
            <person name="Submissions S."/>
        </authorList>
    </citation>
    <scope>NUCLEOTIDE SEQUENCE [LARGE SCALE GENOMIC DNA]</scope>
    <source>
        <strain evidence="2">KCTC 23107</strain>
    </source>
</reference>
<dbReference type="AlphaFoldDB" id="A0A286ICF3"/>
<gene>
    <name evidence="1" type="ORF">SAMN05877838_2712</name>
</gene>
<sequence length="478" mass="53928">MILFCVYSVSQIRIFEEFARRMPETEPCFFLSFNDAKEINDTLRSAASSLSSHLEVLSALSDGVADSELDDERRNSDFTRFQEKIPLNESYCNLLFRQKAACRKLLNEKKVDTVIVCEDGPGGCAPLIATAKDMGILVVEMPFGIGEMRDYQMYIENRAEENTLNLVPEDETGRALRQYASKWILPTDYGSITLFPAEFVLARIAAGLDLPEPWVVHGGPADALFVESDAMERIYKRENVPTAKRIMTGSCYADTVYDEINSDPALKRAYETASLINPEKPRILIALPPSYHGERKAEFATYKETLERLLKGCKAAHPHGHITVSVHPAADAPTRQMIAVLADDVSEDWLLRLIARTDVFVPVFSSTTRWALMAKKPIVNYDLYQFDLPTYDTAPAVFTTTKLDVALERLGDILATPESYHRAALEVSDCSSEWGMMDGLNFERIWSTLGDLRKANREARRPLSVTRRVLSLFRKRQD</sequence>
<proteinExistence type="predicted"/>
<evidence type="ECO:0000313" key="2">
    <source>
        <dbReference type="Proteomes" id="UP000219465"/>
    </source>
</evidence>
<dbReference type="RefSeq" id="WP_097108311.1">
    <property type="nucleotide sequence ID" value="NZ_OCPC01000004.1"/>
</dbReference>
<dbReference type="OrthoDB" id="5635365at2"/>
<evidence type="ECO:0000313" key="1">
    <source>
        <dbReference type="EMBL" id="SOE17808.1"/>
    </source>
</evidence>
<name>A0A286ICF3_9HYPH</name>